<dbReference type="Proteomes" id="UP000037035">
    <property type="component" value="Unassembled WGS sequence"/>
</dbReference>
<name>A0A0L6U7Z6_9BASI</name>
<accession>A0A0L6U7Z6</accession>
<evidence type="ECO:0000313" key="2">
    <source>
        <dbReference type="Proteomes" id="UP000037035"/>
    </source>
</evidence>
<dbReference type="AlphaFoldDB" id="A0A0L6U7Z6"/>
<dbReference type="VEuPathDB" id="FungiDB:VP01_892g1"/>
<keyword evidence="2" id="KW-1185">Reference proteome</keyword>
<evidence type="ECO:0000313" key="1">
    <source>
        <dbReference type="EMBL" id="KNZ44679.1"/>
    </source>
</evidence>
<gene>
    <name evidence="1" type="ORF">VP01_892g1</name>
</gene>
<reference evidence="1 2" key="1">
    <citation type="submission" date="2015-08" db="EMBL/GenBank/DDBJ databases">
        <title>Next Generation Sequencing and Analysis of the Genome of Puccinia sorghi L Schw, the Causal Agent of Maize Common Rust.</title>
        <authorList>
            <person name="Rochi L."/>
            <person name="Burguener G."/>
            <person name="Darino M."/>
            <person name="Turjanski A."/>
            <person name="Kreff E."/>
            <person name="Dieguez M.J."/>
            <person name="Sacco F."/>
        </authorList>
    </citation>
    <scope>NUCLEOTIDE SEQUENCE [LARGE SCALE GENOMIC DNA]</scope>
    <source>
        <strain evidence="1 2">RO10H11247</strain>
    </source>
</reference>
<protein>
    <submittedName>
        <fullName evidence="1">Uncharacterized protein</fullName>
    </submittedName>
</protein>
<dbReference type="EMBL" id="LAVV01014526">
    <property type="protein sequence ID" value="KNZ44679.1"/>
    <property type="molecule type" value="Genomic_DNA"/>
</dbReference>
<sequence>LEGSILGIRQADKCISSVYYQVKRKHLHASAMETALVLFISKLLSKNQRFEKEAAEALECESLVMATLLHPHPEFCLRFFYHFWPERDQHEQLLLEKNFNRWEAPLKQSPDDIEDLEKDSPKVDNNNIFELFNAPPNYSESRELEVYVKNMDRLATPAAKDQNSLLICGCGILKPQTIERCLSSHMWLKQGIQVTGKFLKAQKIFKNCVDFSQKNSKK</sequence>
<proteinExistence type="predicted"/>
<comment type="caution">
    <text evidence="1">The sequence shown here is derived from an EMBL/GenBank/DDBJ whole genome shotgun (WGS) entry which is preliminary data.</text>
</comment>
<organism evidence="1 2">
    <name type="scientific">Puccinia sorghi</name>
    <dbReference type="NCBI Taxonomy" id="27349"/>
    <lineage>
        <taxon>Eukaryota</taxon>
        <taxon>Fungi</taxon>
        <taxon>Dikarya</taxon>
        <taxon>Basidiomycota</taxon>
        <taxon>Pucciniomycotina</taxon>
        <taxon>Pucciniomycetes</taxon>
        <taxon>Pucciniales</taxon>
        <taxon>Pucciniaceae</taxon>
        <taxon>Puccinia</taxon>
    </lineage>
</organism>
<feature type="non-terminal residue" evidence="1">
    <location>
        <position position="1"/>
    </location>
</feature>